<reference evidence="1" key="2">
    <citation type="journal article" date="2023" name="IMA Fungus">
        <title>Comparative genomic study of the Penicillium genus elucidates a diverse pangenome and 15 lateral gene transfer events.</title>
        <authorList>
            <person name="Petersen C."/>
            <person name="Sorensen T."/>
            <person name="Nielsen M.R."/>
            <person name="Sondergaard T.E."/>
            <person name="Sorensen J.L."/>
            <person name="Fitzpatrick D.A."/>
            <person name="Frisvad J.C."/>
            <person name="Nielsen K.L."/>
        </authorList>
    </citation>
    <scope>NUCLEOTIDE SEQUENCE</scope>
    <source>
        <strain evidence="1">IBT 29864</strain>
    </source>
</reference>
<reference evidence="1" key="1">
    <citation type="submission" date="2022-11" db="EMBL/GenBank/DDBJ databases">
        <authorList>
            <person name="Petersen C."/>
        </authorList>
    </citation>
    <scope>NUCLEOTIDE SEQUENCE</scope>
    <source>
        <strain evidence="1">IBT 29864</strain>
    </source>
</reference>
<organism evidence="1 2">
    <name type="scientific">Penicillium cataractarum</name>
    <dbReference type="NCBI Taxonomy" id="2100454"/>
    <lineage>
        <taxon>Eukaryota</taxon>
        <taxon>Fungi</taxon>
        <taxon>Dikarya</taxon>
        <taxon>Ascomycota</taxon>
        <taxon>Pezizomycotina</taxon>
        <taxon>Eurotiomycetes</taxon>
        <taxon>Eurotiomycetidae</taxon>
        <taxon>Eurotiales</taxon>
        <taxon>Aspergillaceae</taxon>
        <taxon>Penicillium</taxon>
    </lineage>
</organism>
<dbReference type="Proteomes" id="UP001147782">
    <property type="component" value="Unassembled WGS sequence"/>
</dbReference>
<keyword evidence="2" id="KW-1185">Reference proteome</keyword>
<evidence type="ECO:0000313" key="1">
    <source>
        <dbReference type="EMBL" id="KAJ5363774.1"/>
    </source>
</evidence>
<comment type="caution">
    <text evidence="1">The sequence shown here is derived from an EMBL/GenBank/DDBJ whole genome shotgun (WGS) entry which is preliminary data.</text>
</comment>
<dbReference type="EMBL" id="JAPZBS010000008">
    <property type="protein sequence ID" value="KAJ5363774.1"/>
    <property type="molecule type" value="Genomic_DNA"/>
</dbReference>
<sequence>MLWEWFTKIIPWAGLGLFDRLSSAILQGHATNHSFLSITNVDEEDRAMMLGPCTMQLPLNPLNPLPEWRLHRTL</sequence>
<proteinExistence type="predicted"/>
<dbReference type="GeneID" id="81441580"/>
<gene>
    <name evidence="1" type="ORF">N7496_009487</name>
</gene>
<protein>
    <submittedName>
        <fullName evidence="1">Uncharacterized protein</fullName>
    </submittedName>
</protein>
<evidence type="ECO:0000313" key="2">
    <source>
        <dbReference type="Proteomes" id="UP001147782"/>
    </source>
</evidence>
<dbReference type="RefSeq" id="XP_056551401.1">
    <property type="nucleotide sequence ID" value="XM_056702401.1"/>
</dbReference>
<name>A0A9W9V109_9EURO</name>
<accession>A0A9W9V109</accession>
<dbReference type="AlphaFoldDB" id="A0A9W9V109"/>